<keyword evidence="3" id="KW-1185">Reference proteome</keyword>
<protein>
    <submittedName>
        <fullName evidence="2">Uncharacterized protein</fullName>
    </submittedName>
</protein>
<gene>
    <name evidence="2" type="ORF">RFI_17085</name>
</gene>
<evidence type="ECO:0000256" key="1">
    <source>
        <dbReference type="SAM" id="Coils"/>
    </source>
</evidence>
<accession>X6N491</accession>
<reference evidence="2 3" key="1">
    <citation type="journal article" date="2013" name="Curr. Biol.">
        <title>The Genome of the Foraminiferan Reticulomyxa filosa.</title>
        <authorList>
            <person name="Glockner G."/>
            <person name="Hulsmann N."/>
            <person name="Schleicher M."/>
            <person name="Noegel A.A."/>
            <person name="Eichinger L."/>
            <person name="Gallinger C."/>
            <person name="Pawlowski J."/>
            <person name="Sierra R."/>
            <person name="Euteneuer U."/>
            <person name="Pillet L."/>
            <person name="Moustafa A."/>
            <person name="Platzer M."/>
            <person name="Groth M."/>
            <person name="Szafranski K."/>
            <person name="Schliwa M."/>
        </authorList>
    </citation>
    <scope>NUCLEOTIDE SEQUENCE [LARGE SCALE GENOMIC DNA]</scope>
</reference>
<evidence type="ECO:0000313" key="3">
    <source>
        <dbReference type="Proteomes" id="UP000023152"/>
    </source>
</evidence>
<feature type="coiled-coil region" evidence="1">
    <location>
        <begin position="191"/>
        <end position="221"/>
    </location>
</feature>
<proteinExistence type="predicted"/>
<evidence type="ECO:0000313" key="2">
    <source>
        <dbReference type="EMBL" id="ETO20132.1"/>
    </source>
</evidence>
<dbReference type="EMBL" id="ASPP01012898">
    <property type="protein sequence ID" value="ETO20132.1"/>
    <property type="molecule type" value="Genomic_DNA"/>
</dbReference>
<dbReference type="Proteomes" id="UP000023152">
    <property type="component" value="Unassembled WGS sequence"/>
</dbReference>
<comment type="caution">
    <text evidence="2">The sequence shown here is derived from an EMBL/GenBank/DDBJ whole genome shotgun (WGS) entry which is preliminary data.</text>
</comment>
<keyword evidence="1" id="KW-0175">Coiled coil</keyword>
<organism evidence="2 3">
    <name type="scientific">Reticulomyxa filosa</name>
    <dbReference type="NCBI Taxonomy" id="46433"/>
    <lineage>
        <taxon>Eukaryota</taxon>
        <taxon>Sar</taxon>
        <taxon>Rhizaria</taxon>
        <taxon>Retaria</taxon>
        <taxon>Foraminifera</taxon>
        <taxon>Monothalamids</taxon>
        <taxon>Reticulomyxidae</taxon>
        <taxon>Reticulomyxa</taxon>
    </lineage>
</organism>
<dbReference type="AlphaFoldDB" id="X6N491"/>
<sequence length="290" mass="34370">MKNMDVQVCEQLVLRLFTPFEKMPSDILSPKSQEYQDWHTKMEESFYCHGPTLLLFTMIFTNKAMVRKKMSHHFYRSEILQTALEKVIVANVYLIDKSRLLNPKNFYSVLYVMILLRQFFSFYKKMNPKYEFDPYLDVKKRKKKKKNKECPSQSDRRVRLRKKPIELSNPRARANLLDFIQGWINPVLDMLREEIDRRHALNQSVEELEEVDRQLEIHIAQSLVGLINLGPIGDPQLERKLLAMLEKDLVHSNLVLREVAQNGMNTIFKNNGHLFNHFIEQSCRLHSCTN</sequence>
<name>X6N491_RETFI</name>